<proteinExistence type="predicted"/>
<sequence>MDNDPLNYNGSLRAGYAAAMVQALKRAHARADAVQIPLLILHGSGDKNCDPDASRDFFDKVSGGDKTLKVGFLFLYRR</sequence>
<comment type="caution">
    <text evidence="2">The sequence shown here is derived from an EMBL/GenBank/DDBJ whole genome shotgun (WGS) entry which is preliminary data.</text>
</comment>
<dbReference type="AlphaFoldDB" id="A0AAQ4EB29"/>
<feature type="domain" description="Serine aminopeptidase S33" evidence="1">
    <location>
        <begin position="1"/>
        <end position="70"/>
    </location>
</feature>
<dbReference type="InterPro" id="IPR022742">
    <property type="entry name" value="Hydrolase_4"/>
</dbReference>
<dbReference type="Proteomes" id="UP001321473">
    <property type="component" value="Unassembled WGS sequence"/>
</dbReference>
<gene>
    <name evidence="2" type="ORF">V5799_024797</name>
</gene>
<accession>A0AAQ4EB29</accession>
<reference evidence="2 3" key="1">
    <citation type="journal article" date="2023" name="Arcadia Sci">
        <title>De novo assembly of a long-read Amblyomma americanum tick genome.</title>
        <authorList>
            <person name="Chou S."/>
            <person name="Poskanzer K.E."/>
            <person name="Rollins M."/>
            <person name="Thuy-Boun P.S."/>
        </authorList>
    </citation>
    <scope>NUCLEOTIDE SEQUENCE [LARGE SCALE GENOMIC DNA]</scope>
    <source>
        <strain evidence="2">F_SG_1</strain>
        <tissue evidence="2">Salivary glands</tissue>
    </source>
</reference>
<dbReference type="PANTHER" id="PTHR11614">
    <property type="entry name" value="PHOSPHOLIPASE-RELATED"/>
    <property type="match status" value="1"/>
</dbReference>
<evidence type="ECO:0000313" key="3">
    <source>
        <dbReference type="Proteomes" id="UP001321473"/>
    </source>
</evidence>
<organism evidence="2 3">
    <name type="scientific">Amblyomma americanum</name>
    <name type="common">Lone star tick</name>
    <dbReference type="NCBI Taxonomy" id="6943"/>
    <lineage>
        <taxon>Eukaryota</taxon>
        <taxon>Metazoa</taxon>
        <taxon>Ecdysozoa</taxon>
        <taxon>Arthropoda</taxon>
        <taxon>Chelicerata</taxon>
        <taxon>Arachnida</taxon>
        <taxon>Acari</taxon>
        <taxon>Parasitiformes</taxon>
        <taxon>Ixodida</taxon>
        <taxon>Ixodoidea</taxon>
        <taxon>Ixodidae</taxon>
        <taxon>Amblyomminae</taxon>
        <taxon>Amblyomma</taxon>
    </lineage>
</organism>
<protein>
    <recommendedName>
        <fullName evidence="1">Serine aminopeptidase S33 domain-containing protein</fullName>
    </recommendedName>
</protein>
<dbReference type="InterPro" id="IPR029058">
    <property type="entry name" value="AB_hydrolase_fold"/>
</dbReference>
<dbReference type="Gene3D" id="3.40.50.1820">
    <property type="entry name" value="alpha/beta hydrolase"/>
    <property type="match status" value="1"/>
</dbReference>
<evidence type="ECO:0000259" key="1">
    <source>
        <dbReference type="Pfam" id="PF12146"/>
    </source>
</evidence>
<name>A0AAQ4EB29_AMBAM</name>
<keyword evidence="3" id="KW-1185">Reference proteome</keyword>
<dbReference type="InterPro" id="IPR051044">
    <property type="entry name" value="MAG_DAG_Lipase"/>
</dbReference>
<feature type="non-terminal residue" evidence="2">
    <location>
        <position position="78"/>
    </location>
</feature>
<dbReference type="EMBL" id="JARKHS020019048">
    <property type="protein sequence ID" value="KAK8771959.1"/>
    <property type="molecule type" value="Genomic_DNA"/>
</dbReference>
<dbReference type="Pfam" id="PF12146">
    <property type="entry name" value="Hydrolase_4"/>
    <property type="match status" value="1"/>
</dbReference>
<evidence type="ECO:0000313" key="2">
    <source>
        <dbReference type="EMBL" id="KAK8771959.1"/>
    </source>
</evidence>
<dbReference type="SUPFAM" id="SSF53474">
    <property type="entry name" value="alpha/beta-Hydrolases"/>
    <property type="match status" value="1"/>
</dbReference>